<evidence type="ECO:0000313" key="2">
    <source>
        <dbReference type="Proteomes" id="UP001278050"/>
    </source>
</evidence>
<evidence type="ECO:0000313" key="1">
    <source>
        <dbReference type="EMBL" id="MDX5993938.1"/>
    </source>
</evidence>
<dbReference type="Proteomes" id="UP001278050">
    <property type="component" value="Unassembled WGS sequence"/>
</dbReference>
<comment type="caution">
    <text evidence="1">The sequence shown here is derived from an EMBL/GenBank/DDBJ whole genome shotgun (WGS) entry which is preliminary data.</text>
</comment>
<organism evidence="1 2">
    <name type="scientific">Ectopseudomonas alcaliphila</name>
    <dbReference type="NCBI Taxonomy" id="101564"/>
    <lineage>
        <taxon>Bacteria</taxon>
        <taxon>Pseudomonadati</taxon>
        <taxon>Pseudomonadota</taxon>
        <taxon>Gammaproteobacteria</taxon>
        <taxon>Pseudomonadales</taxon>
        <taxon>Pseudomonadaceae</taxon>
        <taxon>Ectopseudomonas</taxon>
    </lineage>
</organism>
<keyword evidence="2" id="KW-1185">Reference proteome</keyword>
<name>A0ABU4Q3D9_9GAMM</name>
<protein>
    <submittedName>
        <fullName evidence="1">Uncharacterized protein</fullName>
    </submittedName>
</protein>
<gene>
    <name evidence="1" type="ORF">SIM71_17900</name>
</gene>
<sequence>MIIDNTNYEIGNKAMASVLLLYYHLLNEGGITNDQTVYLDPNDFNGFDYLGVEVNELANESLDLDEDLIREGAIIYLLCDLNDIIGEYDADFHGQPQAKRIVEALNDHKSSPIPEVALLLKQVSVPEGQFNYSEYNKILQVIYKKHVHGLFAKKLA</sequence>
<dbReference type="EMBL" id="JAWXXP010000001">
    <property type="protein sequence ID" value="MDX5993938.1"/>
    <property type="molecule type" value="Genomic_DNA"/>
</dbReference>
<reference evidence="1 2" key="1">
    <citation type="submission" date="2023-11" db="EMBL/GenBank/DDBJ databases">
        <title>MicrobeMod: A computational toolkit for identifying prokaryotic methylation and restriction-modification with nanopore sequencing.</title>
        <authorList>
            <person name="Crits-Christoph A."/>
            <person name="Kang S.C."/>
            <person name="Lee H."/>
            <person name="Ostrov N."/>
        </authorList>
    </citation>
    <scope>NUCLEOTIDE SEQUENCE [LARGE SCALE GENOMIC DNA]</scope>
    <source>
        <strain evidence="1 2">ATCC BAA-571</strain>
    </source>
</reference>
<proteinExistence type="predicted"/>
<accession>A0ABU4Q3D9</accession>
<dbReference type="RefSeq" id="WP_074682539.1">
    <property type="nucleotide sequence ID" value="NZ_CBCSET010000013.1"/>
</dbReference>